<protein>
    <recommendedName>
        <fullName evidence="6">Ribonuclease D</fullName>
        <shortName evidence="6">RNase D</shortName>
        <ecNumber evidence="6">3.1.13.5</ecNumber>
    </recommendedName>
</protein>
<feature type="domain" description="HRDC" evidence="7">
    <location>
        <begin position="211"/>
        <end position="291"/>
    </location>
</feature>
<dbReference type="SMART" id="SM00474">
    <property type="entry name" value="35EXOc"/>
    <property type="match status" value="1"/>
</dbReference>
<comment type="catalytic activity">
    <reaction evidence="6">
        <text>Exonucleolytic cleavage that removes extra residues from the 3'-terminus of tRNA to produce 5'-mononucleotides.</text>
        <dbReference type="EC" id="3.1.13.5"/>
    </reaction>
</comment>
<comment type="subcellular location">
    <subcellularLocation>
        <location evidence="6">Cytoplasm</location>
    </subcellularLocation>
</comment>
<dbReference type="Gene3D" id="1.10.150.80">
    <property type="entry name" value="HRDC domain"/>
    <property type="match status" value="1"/>
</dbReference>
<dbReference type="SUPFAM" id="SSF47819">
    <property type="entry name" value="HRDC-like"/>
    <property type="match status" value="2"/>
</dbReference>
<sequence length="381" mass="44053">MTDFEYIDKPEQLNSFLEKAQYSDWIALDTEFIREKTYYPRLCLIQLATVDDLVCIDPLSIQDLSGFFAWLQQPQMLKVFHAAWQDLEIFYHLSGQVPKPLFDTQIAAAVLGLGDQLGYARLVEELLGIQLDKSQSRTDWARRPLSHQQLDYAIDDVRYLRQIYPLLKQRLQETGRLNWLNKPFERLTETSEYTPDPWTSWERVKGVQLLKSKQLAVLRELAAWRETLAIQKDLPRRWLLTDEVLVDMARMKNRELTDFSAIRGLSAEQIARYGQLWLGLIRQAQALPAEAWPDLPRRRKLDAELSLVADLLMVVVNQQALAHNISAAMLASRAQIEKMLTEGRTQLSDDWRGSLVNELFARILSGKASIRIQDQALSIED</sequence>
<keyword evidence="1 6" id="KW-0963">Cytoplasm</keyword>
<comment type="function">
    <text evidence="6">Exonuclease involved in the 3' processing of various precursor tRNAs. Initiates hydrolysis at the 3'-terminus of an RNA molecule and releases 5'-mononucleotides.</text>
</comment>
<dbReference type="STRING" id="92487.SAMN02745130_02967"/>
<dbReference type="Pfam" id="PF00570">
    <property type="entry name" value="HRDC"/>
    <property type="match status" value="1"/>
</dbReference>
<keyword evidence="9" id="KW-1185">Reference proteome</keyword>
<dbReference type="GO" id="GO:0000166">
    <property type="term" value="F:nucleotide binding"/>
    <property type="evidence" value="ECO:0007669"/>
    <property type="project" value="InterPro"/>
</dbReference>
<dbReference type="Pfam" id="PF01612">
    <property type="entry name" value="DNA_pol_A_exo1"/>
    <property type="match status" value="1"/>
</dbReference>
<dbReference type="PROSITE" id="PS50967">
    <property type="entry name" value="HRDC"/>
    <property type="match status" value="1"/>
</dbReference>
<dbReference type="EC" id="3.1.13.5" evidence="6"/>
<evidence type="ECO:0000256" key="4">
    <source>
        <dbReference type="ARBA" id="ARBA00022801"/>
    </source>
</evidence>
<evidence type="ECO:0000256" key="5">
    <source>
        <dbReference type="ARBA" id="ARBA00022839"/>
    </source>
</evidence>
<comment type="cofactor">
    <cofactor evidence="6">
        <name>a divalent metal cation</name>
        <dbReference type="ChEBI" id="CHEBI:60240"/>
    </cofactor>
</comment>
<name>A0A1T4XG76_9GAMM</name>
<keyword evidence="5 6" id="KW-0269">Exonuclease</keyword>
<dbReference type="GO" id="GO:0042780">
    <property type="term" value="P:tRNA 3'-end processing"/>
    <property type="evidence" value="ECO:0007669"/>
    <property type="project" value="UniProtKB-UniRule"/>
</dbReference>
<evidence type="ECO:0000256" key="2">
    <source>
        <dbReference type="ARBA" id="ARBA00022694"/>
    </source>
</evidence>
<keyword evidence="3 6" id="KW-0540">Nuclease</keyword>
<dbReference type="CDD" id="cd06142">
    <property type="entry name" value="RNaseD_exo"/>
    <property type="match status" value="1"/>
</dbReference>
<keyword evidence="2 6" id="KW-0819">tRNA processing</keyword>
<dbReference type="SMART" id="SM00341">
    <property type="entry name" value="HRDC"/>
    <property type="match status" value="1"/>
</dbReference>
<dbReference type="GO" id="GO:0003676">
    <property type="term" value="F:nucleic acid binding"/>
    <property type="evidence" value="ECO:0007669"/>
    <property type="project" value="InterPro"/>
</dbReference>
<gene>
    <name evidence="6" type="primary">rnd</name>
    <name evidence="8" type="ORF">SAMN02745130_02967</name>
</gene>
<dbReference type="PANTHER" id="PTHR47649:SF1">
    <property type="entry name" value="RIBONUCLEASE D"/>
    <property type="match status" value="1"/>
</dbReference>
<dbReference type="GO" id="GO:0033890">
    <property type="term" value="F:ribonuclease D activity"/>
    <property type="evidence" value="ECO:0007669"/>
    <property type="project" value="UniProtKB-UniRule"/>
</dbReference>
<dbReference type="InterPro" id="IPR006292">
    <property type="entry name" value="RNase_D"/>
</dbReference>
<dbReference type="InterPro" id="IPR010997">
    <property type="entry name" value="HRDC-like_sf"/>
</dbReference>
<dbReference type="InterPro" id="IPR044876">
    <property type="entry name" value="HRDC_dom_sf"/>
</dbReference>
<dbReference type="InterPro" id="IPR051086">
    <property type="entry name" value="RNase_D-like"/>
</dbReference>
<dbReference type="InterPro" id="IPR036397">
    <property type="entry name" value="RNaseH_sf"/>
</dbReference>
<evidence type="ECO:0000256" key="1">
    <source>
        <dbReference type="ARBA" id="ARBA00022490"/>
    </source>
</evidence>
<dbReference type="Proteomes" id="UP000190460">
    <property type="component" value="Unassembled WGS sequence"/>
</dbReference>
<dbReference type="SUPFAM" id="SSF53098">
    <property type="entry name" value="Ribonuclease H-like"/>
    <property type="match status" value="1"/>
</dbReference>
<evidence type="ECO:0000313" key="9">
    <source>
        <dbReference type="Proteomes" id="UP000190460"/>
    </source>
</evidence>
<keyword evidence="4 6" id="KW-0378">Hydrolase</keyword>
<reference evidence="8 9" key="1">
    <citation type="submission" date="2017-02" db="EMBL/GenBank/DDBJ databases">
        <authorList>
            <person name="Peterson S.W."/>
        </authorList>
    </citation>
    <scope>NUCLEOTIDE SEQUENCE [LARGE SCALE GENOMIC DNA]</scope>
    <source>
        <strain evidence="8 9">ATCC 49788</strain>
    </source>
</reference>
<evidence type="ECO:0000256" key="6">
    <source>
        <dbReference type="HAMAP-Rule" id="MF_01899"/>
    </source>
</evidence>
<dbReference type="RefSeq" id="WP_078923419.1">
    <property type="nucleotide sequence ID" value="NZ_FUYB01000017.1"/>
</dbReference>
<dbReference type="InterPro" id="IPR002121">
    <property type="entry name" value="HRDC_dom"/>
</dbReference>
<proteinExistence type="inferred from homology"/>
<dbReference type="PANTHER" id="PTHR47649">
    <property type="entry name" value="RIBONUCLEASE D"/>
    <property type="match status" value="1"/>
</dbReference>
<evidence type="ECO:0000313" key="8">
    <source>
        <dbReference type="EMBL" id="SKA88582.1"/>
    </source>
</evidence>
<dbReference type="HAMAP" id="MF_01899">
    <property type="entry name" value="RNase_D"/>
    <property type="match status" value="1"/>
</dbReference>
<dbReference type="EMBL" id="FUYB01000017">
    <property type="protein sequence ID" value="SKA88582.1"/>
    <property type="molecule type" value="Genomic_DNA"/>
</dbReference>
<organism evidence="8 9">
    <name type="scientific">Thiothrix eikelboomii</name>
    <dbReference type="NCBI Taxonomy" id="92487"/>
    <lineage>
        <taxon>Bacteria</taxon>
        <taxon>Pseudomonadati</taxon>
        <taxon>Pseudomonadota</taxon>
        <taxon>Gammaproteobacteria</taxon>
        <taxon>Thiotrichales</taxon>
        <taxon>Thiotrichaceae</taxon>
        <taxon>Thiothrix</taxon>
    </lineage>
</organism>
<accession>A0A1T4XG76</accession>
<dbReference type="NCBIfam" id="TIGR01388">
    <property type="entry name" value="rnd"/>
    <property type="match status" value="1"/>
</dbReference>
<dbReference type="InterPro" id="IPR012337">
    <property type="entry name" value="RNaseH-like_sf"/>
</dbReference>
<dbReference type="AlphaFoldDB" id="A0A1T4XG76"/>
<evidence type="ECO:0000256" key="3">
    <source>
        <dbReference type="ARBA" id="ARBA00022722"/>
    </source>
</evidence>
<comment type="similarity">
    <text evidence="6">Belongs to the RNase D family.</text>
</comment>
<evidence type="ECO:0000259" key="7">
    <source>
        <dbReference type="PROSITE" id="PS50967"/>
    </source>
</evidence>
<dbReference type="InterPro" id="IPR002562">
    <property type="entry name" value="3'-5'_exonuclease_dom"/>
</dbReference>
<dbReference type="OrthoDB" id="9800549at2"/>
<dbReference type="GO" id="GO:0005737">
    <property type="term" value="C:cytoplasm"/>
    <property type="evidence" value="ECO:0007669"/>
    <property type="project" value="UniProtKB-SubCell"/>
</dbReference>
<dbReference type="GO" id="GO:0008408">
    <property type="term" value="F:3'-5' exonuclease activity"/>
    <property type="evidence" value="ECO:0007669"/>
    <property type="project" value="InterPro"/>
</dbReference>
<dbReference type="Gene3D" id="3.30.420.10">
    <property type="entry name" value="Ribonuclease H-like superfamily/Ribonuclease H"/>
    <property type="match status" value="1"/>
</dbReference>